<keyword evidence="2" id="KW-1185">Reference proteome</keyword>
<accession>A0A8X6XEH0</accession>
<evidence type="ECO:0000313" key="1">
    <source>
        <dbReference type="EMBL" id="GFY52283.1"/>
    </source>
</evidence>
<organism evidence="1 2">
    <name type="scientific">Trichonephila inaurata madagascariensis</name>
    <dbReference type="NCBI Taxonomy" id="2747483"/>
    <lineage>
        <taxon>Eukaryota</taxon>
        <taxon>Metazoa</taxon>
        <taxon>Ecdysozoa</taxon>
        <taxon>Arthropoda</taxon>
        <taxon>Chelicerata</taxon>
        <taxon>Arachnida</taxon>
        <taxon>Araneae</taxon>
        <taxon>Araneomorphae</taxon>
        <taxon>Entelegynae</taxon>
        <taxon>Araneoidea</taxon>
        <taxon>Nephilidae</taxon>
        <taxon>Trichonephila</taxon>
        <taxon>Trichonephila inaurata</taxon>
    </lineage>
</organism>
<evidence type="ECO:0000313" key="2">
    <source>
        <dbReference type="Proteomes" id="UP000886998"/>
    </source>
</evidence>
<protein>
    <submittedName>
        <fullName evidence="1">Uncharacterized protein</fullName>
    </submittedName>
</protein>
<sequence length="85" mass="9481">MVCVWYPTTLVTTHLLRTDETSERNGRGALLSVCVAGGPNMRILFRNSNDDDICCMINHDNMLLTLQCCQLSLFDQPVSILPPVV</sequence>
<gene>
    <name evidence="1" type="ORF">TNIN_189011</name>
</gene>
<dbReference type="AlphaFoldDB" id="A0A8X6XEH0"/>
<proteinExistence type="predicted"/>
<comment type="caution">
    <text evidence="1">The sequence shown here is derived from an EMBL/GenBank/DDBJ whole genome shotgun (WGS) entry which is preliminary data.</text>
</comment>
<name>A0A8X6XEH0_9ARAC</name>
<reference evidence="1" key="1">
    <citation type="submission" date="2020-08" db="EMBL/GenBank/DDBJ databases">
        <title>Multicomponent nature underlies the extraordinary mechanical properties of spider dragline silk.</title>
        <authorList>
            <person name="Kono N."/>
            <person name="Nakamura H."/>
            <person name="Mori M."/>
            <person name="Yoshida Y."/>
            <person name="Ohtoshi R."/>
            <person name="Malay A.D."/>
            <person name="Moran D.A.P."/>
            <person name="Tomita M."/>
            <person name="Numata K."/>
            <person name="Arakawa K."/>
        </authorList>
    </citation>
    <scope>NUCLEOTIDE SEQUENCE</scope>
</reference>
<dbReference type="Proteomes" id="UP000886998">
    <property type="component" value="Unassembled WGS sequence"/>
</dbReference>
<dbReference type="EMBL" id="BMAV01008600">
    <property type="protein sequence ID" value="GFY52283.1"/>
    <property type="molecule type" value="Genomic_DNA"/>
</dbReference>